<feature type="compositionally biased region" description="Basic and acidic residues" evidence="1">
    <location>
        <begin position="284"/>
        <end position="295"/>
    </location>
</feature>
<dbReference type="HOGENOM" id="CLU_909915_0_0_1"/>
<dbReference type="PhylomeDB" id="B4JAI2"/>
<proteinExistence type="predicted"/>
<accession>B4JAI2</accession>
<feature type="region of interest" description="Disordered" evidence="1">
    <location>
        <begin position="274"/>
        <end position="309"/>
    </location>
</feature>
<dbReference type="Pfam" id="PF03985">
    <property type="entry name" value="Paf1"/>
    <property type="match status" value="1"/>
</dbReference>
<evidence type="ECO:0000313" key="2">
    <source>
        <dbReference type="EMBL" id="EDW02768.1"/>
    </source>
</evidence>
<protein>
    <submittedName>
        <fullName evidence="2">GH10872</fullName>
    </submittedName>
</protein>
<dbReference type="InterPro" id="IPR007133">
    <property type="entry name" value="RNA_pol_II-assoc_Paf1"/>
</dbReference>
<gene>
    <name evidence="2" type="primary">Dgri\GH10872</name>
    <name evidence="2" type="ORF">Dgri_GH10872</name>
</gene>
<organism evidence="3">
    <name type="scientific">Drosophila grimshawi</name>
    <name type="common">Hawaiian fruit fly</name>
    <name type="synonym">Idiomyia grimshawi</name>
    <dbReference type="NCBI Taxonomy" id="7222"/>
    <lineage>
        <taxon>Eukaryota</taxon>
        <taxon>Metazoa</taxon>
        <taxon>Ecdysozoa</taxon>
        <taxon>Arthropoda</taxon>
        <taxon>Hexapoda</taxon>
        <taxon>Insecta</taxon>
        <taxon>Pterygota</taxon>
        <taxon>Neoptera</taxon>
        <taxon>Endopterygota</taxon>
        <taxon>Diptera</taxon>
        <taxon>Brachycera</taxon>
        <taxon>Muscomorpha</taxon>
        <taxon>Ephydroidea</taxon>
        <taxon>Drosophilidae</taxon>
        <taxon>Drosophila</taxon>
        <taxon>Hawaiian Drosophila</taxon>
    </lineage>
</organism>
<sequence>MQPELQLEPQQKLIVDQQIVGIDKPLESQSDTAAYVYPYLNLDEMVQLHFGTLLVPHGGDSFILSKDSGKHLVKTVTSSIILFTPLICPITYSAQLPVPEIGCKFLPCAKTLLDYTEKPISFPELESQYSQQFKGLHMLLDIDLLNLNAYEQSAGGPTEMDPRDAALLADIEPLTVTNKMPKAFNSIPKGARECPAPGSQRMQPDSLPPDLGLLMHKLKAASDSHALPVLVSPIAPSNGTLQMKFGVAPSNKRLMKANANEDFESLPQHFKEKVKQGLPPSLMPEEHNAEREDQKSKKHIKESGSNLLS</sequence>
<dbReference type="GO" id="GO:0006368">
    <property type="term" value="P:transcription elongation by RNA polymerase II"/>
    <property type="evidence" value="ECO:0007669"/>
    <property type="project" value="InterPro"/>
</dbReference>
<evidence type="ECO:0000256" key="1">
    <source>
        <dbReference type="SAM" id="MobiDB-lite"/>
    </source>
</evidence>
<dbReference type="OrthoDB" id="10260285at2759"/>
<dbReference type="eggNOG" id="KOG2478">
    <property type="taxonomic scope" value="Eukaryota"/>
</dbReference>
<dbReference type="InParanoid" id="B4JAI2"/>
<dbReference type="Proteomes" id="UP000001070">
    <property type="component" value="Unassembled WGS sequence"/>
</dbReference>
<reference evidence="2 3" key="1">
    <citation type="journal article" date="2007" name="Nature">
        <title>Evolution of genes and genomes on the Drosophila phylogeny.</title>
        <authorList>
            <consortium name="Drosophila 12 Genomes Consortium"/>
            <person name="Clark A.G."/>
            <person name="Eisen M.B."/>
            <person name="Smith D.R."/>
            <person name="Bergman C.M."/>
            <person name="Oliver B."/>
            <person name="Markow T.A."/>
            <person name="Kaufman T.C."/>
            <person name="Kellis M."/>
            <person name="Gelbart W."/>
            <person name="Iyer V.N."/>
            <person name="Pollard D.A."/>
            <person name="Sackton T.B."/>
            <person name="Larracuente A.M."/>
            <person name="Singh N.D."/>
            <person name="Abad J.P."/>
            <person name="Abt D.N."/>
            <person name="Adryan B."/>
            <person name="Aguade M."/>
            <person name="Akashi H."/>
            <person name="Anderson W.W."/>
            <person name="Aquadro C.F."/>
            <person name="Ardell D.H."/>
            <person name="Arguello R."/>
            <person name="Artieri C.G."/>
            <person name="Barbash D.A."/>
            <person name="Barker D."/>
            <person name="Barsanti P."/>
            <person name="Batterham P."/>
            <person name="Batzoglou S."/>
            <person name="Begun D."/>
            <person name="Bhutkar A."/>
            <person name="Blanco E."/>
            <person name="Bosak S.A."/>
            <person name="Bradley R.K."/>
            <person name="Brand A.D."/>
            <person name="Brent M.R."/>
            <person name="Brooks A.N."/>
            <person name="Brown R.H."/>
            <person name="Butlin R.K."/>
            <person name="Caggese C."/>
            <person name="Calvi B.R."/>
            <person name="Bernardo de Carvalho A."/>
            <person name="Caspi A."/>
            <person name="Castrezana S."/>
            <person name="Celniker S.E."/>
            <person name="Chang J.L."/>
            <person name="Chapple C."/>
            <person name="Chatterji S."/>
            <person name="Chinwalla A."/>
            <person name="Civetta A."/>
            <person name="Clifton S.W."/>
            <person name="Comeron J.M."/>
            <person name="Costello J.C."/>
            <person name="Coyne J.A."/>
            <person name="Daub J."/>
            <person name="David R.G."/>
            <person name="Delcher A.L."/>
            <person name="Delehaunty K."/>
            <person name="Do C.B."/>
            <person name="Ebling H."/>
            <person name="Edwards K."/>
            <person name="Eickbush T."/>
            <person name="Evans J.D."/>
            <person name="Filipski A."/>
            <person name="Findeiss S."/>
            <person name="Freyhult E."/>
            <person name="Fulton L."/>
            <person name="Fulton R."/>
            <person name="Garcia A.C."/>
            <person name="Gardiner A."/>
            <person name="Garfield D.A."/>
            <person name="Garvin B.E."/>
            <person name="Gibson G."/>
            <person name="Gilbert D."/>
            <person name="Gnerre S."/>
            <person name="Godfrey J."/>
            <person name="Good R."/>
            <person name="Gotea V."/>
            <person name="Gravely B."/>
            <person name="Greenberg A.J."/>
            <person name="Griffiths-Jones S."/>
            <person name="Gross S."/>
            <person name="Guigo R."/>
            <person name="Gustafson E.A."/>
            <person name="Haerty W."/>
            <person name="Hahn M.W."/>
            <person name="Halligan D.L."/>
            <person name="Halpern A.L."/>
            <person name="Halter G.M."/>
            <person name="Han M.V."/>
            <person name="Heger A."/>
            <person name="Hillier L."/>
            <person name="Hinrichs A.S."/>
            <person name="Holmes I."/>
            <person name="Hoskins R.A."/>
            <person name="Hubisz M.J."/>
            <person name="Hultmark D."/>
            <person name="Huntley M.A."/>
            <person name="Jaffe D.B."/>
            <person name="Jagadeeshan S."/>
            <person name="Jeck W.R."/>
            <person name="Johnson J."/>
            <person name="Jones C.D."/>
            <person name="Jordan W.C."/>
            <person name="Karpen G.H."/>
            <person name="Kataoka E."/>
            <person name="Keightley P.D."/>
            <person name="Kheradpour P."/>
            <person name="Kirkness E.F."/>
            <person name="Koerich L.B."/>
            <person name="Kristiansen K."/>
            <person name="Kudrna D."/>
            <person name="Kulathinal R.J."/>
            <person name="Kumar S."/>
            <person name="Kwok R."/>
            <person name="Lander E."/>
            <person name="Langley C.H."/>
            <person name="Lapoint R."/>
            <person name="Lazzaro B.P."/>
            <person name="Lee S.J."/>
            <person name="Levesque L."/>
            <person name="Li R."/>
            <person name="Lin C.F."/>
            <person name="Lin M.F."/>
            <person name="Lindblad-Toh K."/>
            <person name="Llopart A."/>
            <person name="Long M."/>
            <person name="Low L."/>
            <person name="Lozovsky E."/>
            <person name="Lu J."/>
            <person name="Luo M."/>
            <person name="Machado C.A."/>
            <person name="Makalowski W."/>
            <person name="Marzo M."/>
            <person name="Matsuda M."/>
            <person name="Matzkin L."/>
            <person name="McAllister B."/>
            <person name="McBride C.S."/>
            <person name="McKernan B."/>
            <person name="McKernan K."/>
            <person name="Mendez-Lago M."/>
            <person name="Minx P."/>
            <person name="Mollenhauer M.U."/>
            <person name="Montooth K."/>
            <person name="Mount S.M."/>
            <person name="Mu X."/>
            <person name="Myers E."/>
            <person name="Negre B."/>
            <person name="Newfeld S."/>
            <person name="Nielsen R."/>
            <person name="Noor M.A."/>
            <person name="O'Grady P."/>
            <person name="Pachter L."/>
            <person name="Papaceit M."/>
            <person name="Parisi M.J."/>
            <person name="Parisi M."/>
            <person name="Parts L."/>
            <person name="Pedersen J.S."/>
            <person name="Pesole G."/>
            <person name="Phillippy A.M."/>
            <person name="Ponting C.P."/>
            <person name="Pop M."/>
            <person name="Porcelli D."/>
            <person name="Powell J.R."/>
            <person name="Prohaska S."/>
            <person name="Pruitt K."/>
            <person name="Puig M."/>
            <person name="Quesneville H."/>
            <person name="Ram K.R."/>
            <person name="Rand D."/>
            <person name="Rasmussen M.D."/>
            <person name="Reed L.K."/>
            <person name="Reenan R."/>
            <person name="Reily A."/>
            <person name="Remington K.A."/>
            <person name="Rieger T.T."/>
            <person name="Ritchie M.G."/>
            <person name="Robin C."/>
            <person name="Rogers Y.H."/>
            <person name="Rohde C."/>
            <person name="Rozas J."/>
            <person name="Rubenfield M.J."/>
            <person name="Ruiz A."/>
            <person name="Russo S."/>
            <person name="Salzberg S.L."/>
            <person name="Sanchez-Gracia A."/>
            <person name="Saranga D.J."/>
            <person name="Sato H."/>
            <person name="Schaeffer S.W."/>
            <person name="Schatz M.C."/>
            <person name="Schlenke T."/>
            <person name="Schwartz R."/>
            <person name="Segarra C."/>
            <person name="Singh R.S."/>
            <person name="Sirot L."/>
            <person name="Sirota M."/>
            <person name="Sisneros N.B."/>
            <person name="Smith C.D."/>
            <person name="Smith T.F."/>
            <person name="Spieth J."/>
            <person name="Stage D.E."/>
            <person name="Stark A."/>
            <person name="Stephan W."/>
            <person name="Strausberg R.L."/>
            <person name="Strempel S."/>
            <person name="Sturgill D."/>
            <person name="Sutton G."/>
            <person name="Sutton G.G."/>
            <person name="Tao W."/>
            <person name="Teichmann S."/>
            <person name="Tobari Y.N."/>
            <person name="Tomimura Y."/>
            <person name="Tsolas J.M."/>
            <person name="Valente V.L."/>
            <person name="Venter E."/>
            <person name="Venter J.C."/>
            <person name="Vicario S."/>
            <person name="Vieira F.G."/>
            <person name="Vilella A.J."/>
            <person name="Villasante A."/>
            <person name="Walenz B."/>
            <person name="Wang J."/>
            <person name="Wasserman M."/>
            <person name="Watts T."/>
            <person name="Wilson D."/>
            <person name="Wilson R.K."/>
            <person name="Wing R.A."/>
            <person name="Wolfner M.F."/>
            <person name="Wong A."/>
            <person name="Wong G.K."/>
            <person name="Wu C.I."/>
            <person name="Wu G."/>
            <person name="Yamamoto D."/>
            <person name="Yang H.P."/>
            <person name="Yang S.P."/>
            <person name="Yorke J.A."/>
            <person name="Yoshida K."/>
            <person name="Zdobnov E."/>
            <person name="Zhang P."/>
            <person name="Zhang Y."/>
            <person name="Zimin A.V."/>
            <person name="Baldwin J."/>
            <person name="Abdouelleil A."/>
            <person name="Abdulkadir J."/>
            <person name="Abebe A."/>
            <person name="Abera B."/>
            <person name="Abreu J."/>
            <person name="Acer S.C."/>
            <person name="Aftuck L."/>
            <person name="Alexander A."/>
            <person name="An P."/>
            <person name="Anderson E."/>
            <person name="Anderson S."/>
            <person name="Arachi H."/>
            <person name="Azer M."/>
            <person name="Bachantsang P."/>
            <person name="Barry A."/>
            <person name="Bayul T."/>
            <person name="Berlin A."/>
            <person name="Bessette D."/>
            <person name="Bloom T."/>
            <person name="Blye J."/>
            <person name="Boguslavskiy L."/>
            <person name="Bonnet C."/>
            <person name="Boukhgalter B."/>
            <person name="Bourzgui I."/>
            <person name="Brown A."/>
            <person name="Cahill P."/>
            <person name="Channer S."/>
            <person name="Cheshatsang Y."/>
            <person name="Chuda L."/>
            <person name="Citroen M."/>
            <person name="Collymore A."/>
            <person name="Cooke P."/>
            <person name="Costello M."/>
            <person name="D'Aco K."/>
            <person name="Daza R."/>
            <person name="De Haan G."/>
            <person name="DeGray S."/>
            <person name="DeMaso C."/>
            <person name="Dhargay N."/>
            <person name="Dooley K."/>
            <person name="Dooley E."/>
            <person name="Doricent M."/>
            <person name="Dorje P."/>
            <person name="Dorjee K."/>
            <person name="Dupes A."/>
            <person name="Elong R."/>
            <person name="Falk J."/>
            <person name="Farina A."/>
            <person name="Faro S."/>
            <person name="Ferguson D."/>
            <person name="Fisher S."/>
            <person name="Foley C.D."/>
            <person name="Franke A."/>
            <person name="Friedrich D."/>
            <person name="Gadbois L."/>
            <person name="Gearin G."/>
            <person name="Gearin C.R."/>
            <person name="Giannoukos G."/>
            <person name="Goode T."/>
            <person name="Graham J."/>
            <person name="Grandbois E."/>
            <person name="Grewal S."/>
            <person name="Gyaltsen K."/>
            <person name="Hafez N."/>
            <person name="Hagos B."/>
            <person name="Hall J."/>
            <person name="Henson C."/>
            <person name="Hollinger A."/>
            <person name="Honan T."/>
            <person name="Huard M.D."/>
            <person name="Hughes L."/>
            <person name="Hurhula B."/>
            <person name="Husby M.E."/>
            <person name="Kamat A."/>
            <person name="Kanga B."/>
            <person name="Kashin S."/>
            <person name="Khazanovich D."/>
            <person name="Kisner P."/>
            <person name="Lance K."/>
            <person name="Lara M."/>
            <person name="Lee W."/>
            <person name="Lennon N."/>
            <person name="Letendre F."/>
            <person name="LeVine R."/>
            <person name="Lipovsky A."/>
            <person name="Liu X."/>
            <person name="Liu J."/>
            <person name="Liu S."/>
            <person name="Lokyitsang T."/>
            <person name="Lokyitsang Y."/>
            <person name="Lubonja R."/>
            <person name="Lui A."/>
            <person name="MacDonald P."/>
            <person name="Magnisalis V."/>
            <person name="Maru K."/>
            <person name="Matthews C."/>
            <person name="McCusker W."/>
            <person name="McDonough S."/>
            <person name="Mehta T."/>
            <person name="Meldrim J."/>
            <person name="Meneus L."/>
            <person name="Mihai O."/>
            <person name="Mihalev A."/>
            <person name="Mihova T."/>
            <person name="Mittelman R."/>
            <person name="Mlenga V."/>
            <person name="Montmayeur A."/>
            <person name="Mulrain L."/>
            <person name="Navidi A."/>
            <person name="Naylor J."/>
            <person name="Negash T."/>
            <person name="Nguyen T."/>
            <person name="Nguyen N."/>
            <person name="Nicol R."/>
            <person name="Norbu C."/>
            <person name="Norbu N."/>
            <person name="Novod N."/>
            <person name="O'Neill B."/>
            <person name="Osman S."/>
            <person name="Markiewicz E."/>
            <person name="Oyono O.L."/>
            <person name="Patti C."/>
            <person name="Phunkhang P."/>
            <person name="Pierre F."/>
            <person name="Priest M."/>
            <person name="Raghuraman S."/>
            <person name="Rege F."/>
            <person name="Reyes R."/>
            <person name="Rise C."/>
            <person name="Rogov P."/>
            <person name="Ross K."/>
            <person name="Ryan E."/>
            <person name="Settipalli S."/>
            <person name="Shea T."/>
            <person name="Sherpa N."/>
            <person name="Shi L."/>
            <person name="Shih D."/>
            <person name="Sparrow T."/>
            <person name="Spaulding J."/>
            <person name="Stalker J."/>
            <person name="Stange-Thomann N."/>
            <person name="Stavropoulos S."/>
            <person name="Stone C."/>
            <person name="Strader C."/>
            <person name="Tesfaye S."/>
            <person name="Thomson T."/>
            <person name="Thoulutsang Y."/>
            <person name="Thoulutsang D."/>
            <person name="Topham K."/>
            <person name="Topping I."/>
            <person name="Tsamla T."/>
            <person name="Vassiliev H."/>
            <person name="Vo A."/>
            <person name="Wangchuk T."/>
            <person name="Wangdi T."/>
            <person name="Weiand M."/>
            <person name="Wilkinson J."/>
            <person name="Wilson A."/>
            <person name="Yadav S."/>
            <person name="Young G."/>
            <person name="Yu Q."/>
            <person name="Zembek L."/>
            <person name="Zhong D."/>
            <person name="Zimmer A."/>
            <person name="Zwirko Z."/>
            <person name="Jaffe D.B."/>
            <person name="Alvarez P."/>
            <person name="Brockman W."/>
            <person name="Butler J."/>
            <person name="Chin C."/>
            <person name="Gnerre S."/>
            <person name="Grabherr M."/>
            <person name="Kleber M."/>
            <person name="Mauceli E."/>
            <person name="MacCallum I."/>
        </authorList>
    </citation>
    <scope>NUCLEOTIDE SEQUENCE [LARGE SCALE GENOMIC DNA]</scope>
    <source>
        <strain evidence="3">Tucson 15287-2541.00</strain>
    </source>
</reference>
<dbReference type="EMBL" id="CH916368">
    <property type="protein sequence ID" value="EDW02768.1"/>
    <property type="molecule type" value="Genomic_DNA"/>
</dbReference>
<dbReference type="STRING" id="7222.B4JAI2"/>
<keyword evidence="3" id="KW-1185">Reference proteome</keyword>
<dbReference type="GO" id="GO:0016593">
    <property type="term" value="C:Cdc73/Paf1 complex"/>
    <property type="evidence" value="ECO:0007669"/>
    <property type="project" value="InterPro"/>
</dbReference>
<evidence type="ECO:0000313" key="3">
    <source>
        <dbReference type="Proteomes" id="UP000001070"/>
    </source>
</evidence>
<dbReference type="AlphaFoldDB" id="B4JAI2"/>
<name>B4JAI2_DROGR</name>